<accession>A0A7T0LMD8</accession>
<gene>
    <name evidence="1" type="ORF">ID810_03345</name>
</gene>
<dbReference type="KEGG" id="arep:ID810_03345"/>
<dbReference type="RefSeq" id="WP_166855160.1">
    <property type="nucleotide sequence ID" value="NZ_CP063989.1"/>
</dbReference>
<organism evidence="1 2">
    <name type="scientific">Actinomyces respiraculi</name>
    <dbReference type="NCBI Taxonomy" id="2744574"/>
    <lineage>
        <taxon>Bacteria</taxon>
        <taxon>Bacillati</taxon>
        <taxon>Actinomycetota</taxon>
        <taxon>Actinomycetes</taxon>
        <taxon>Actinomycetales</taxon>
        <taxon>Actinomycetaceae</taxon>
        <taxon>Actinomyces</taxon>
    </lineage>
</organism>
<dbReference type="AlphaFoldDB" id="A0A7T0LMD8"/>
<name>A0A7T0LMD8_9ACTO</name>
<sequence>MKMETLPVETAVEWVTAWTDLEWPVSWETAFAVRDQLGWIPYSEDGMLFTTVLTPPGEKHGGYMTDRDDSEFNGVEFPLATRVIKGFKDELTAPTTWAAYESYVTALINIFGEPRTTVNRRGAGNEYRQCEWYLPNSSSFSLGAQSGVIEVSINSPEDTWVDLEYQRMEEKYGPDWEEQFE</sequence>
<dbReference type="EMBL" id="CP063989">
    <property type="protein sequence ID" value="QPL05998.1"/>
    <property type="molecule type" value="Genomic_DNA"/>
</dbReference>
<dbReference type="InterPro" id="IPR046268">
    <property type="entry name" value="DUF6301"/>
</dbReference>
<protein>
    <submittedName>
        <fullName evidence="1">Uncharacterized protein</fullName>
    </submittedName>
</protein>
<reference evidence="1 2" key="1">
    <citation type="submission" date="2020-11" db="EMBL/GenBank/DDBJ databases">
        <title>Actinomyces sp. ZJ750.</title>
        <authorList>
            <person name="Zhou J."/>
        </authorList>
    </citation>
    <scope>NUCLEOTIDE SEQUENCE [LARGE SCALE GENOMIC DNA]</scope>
    <source>
        <strain evidence="1 2">ZJ750</strain>
    </source>
</reference>
<evidence type="ECO:0000313" key="1">
    <source>
        <dbReference type="EMBL" id="QPL05998.1"/>
    </source>
</evidence>
<dbReference type="Proteomes" id="UP000594637">
    <property type="component" value="Chromosome"/>
</dbReference>
<dbReference type="Pfam" id="PF19818">
    <property type="entry name" value="DUF6301"/>
    <property type="match status" value="1"/>
</dbReference>
<keyword evidence="2" id="KW-1185">Reference proteome</keyword>
<evidence type="ECO:0000313" key="2">
    <source>
        <dbReference type="Proteomes" id="UP000594637"/>
    </source>
</evidence>
<proteinExistence type="predicted"/>